<accession>A0A1H7GTU7</accession>
<feature type="transmembrane region" description="Helical" evidence="1">
    <location>
        <begin position="35"/>
        <end position="55"/>
    </location>
</feature>
<protein>
    <submittedName>
        <fullName evidence="2">Uncharacterized protein</fullName>
    </submittedName>
</protein>
<gene>
    <name evidence="2" type="ORF">SAMN04488505_101156</name>
</gene>
<proteinExistence type="predicted"/>
<dbReference type="EMBL" id="FOBB01000001">
    <property type="protein sequence ID" value="SEK41576.1"/>
    <property type="molecule type" value="Genomic_DNA"/>
</dbReference>
<dbReference type="InterPro" id="IPR008969">
    <property type="entry name" value="CarboxyPept-like_regulatory"/>
</dbReference>
<dbReference type="Proteomes" id="UP000198984">
    <property type="component" value="Unassembled WGS sequence"/>
</dbReference>
<organism evidence="2 3">
    <name type="scientific">Chitinophaga rupis</name>
    <dbReference type="NCBI Taxonomy" id="573321"/>
    <lineage>
        <taxon>Bacteria</taxon>
        <taxon>Pseudomonadati</taxon>
        <taxon>Bacteroidota</taxon>
        <taxon>Chitinophagia</taxon>
        <taxon>Chitinophagales</taxon>
        <taxon>Chitinophagaceae</taxon>
        <taxon>Chitinophaga</taxon>
    </lineage>
</organism>
<keyword evidence="1" id="KW-1133">Transmembrane helix</keyword>
<keyword evidence="1" id="KW-0472">Membrane</keyword>
<sequence>MNKRATPWIFVTLLGLSIVFLFILVLSNYRSRFEVPVTTFFFLLVICDLGATYLLTRVLRSAASYSGTVMKGNLKLTGPAVVFFLILLIGYRFRPVEKSPLFNMAIYVAAPAGDPNMVEGIISILANNDVINATIDKNGKAMFPNLNRDYLGDSLHITSRIEGYKISKNNDTVLPVPDARGIQLKLLPAVDSTLYVGYIFKRNNIPVANATVKFSDHLKNVRTDEEGMFHVYLRAKPGERTDVMVFKDQVMCYSDKIYLGKNIKIVIDD</sequence>
<evidence type="ECO:0000313" key="2">
    <source>
        <dbReference type="EMBL" id="SEK41576.1"/>
    </source>
</evidence>
<feature type="transmembrane region" description="Helical" evidence="1">
    <location>
        <begin position="76"/>
        <end position="93"/>
    </location>
</feature>
<dbReference type="OrthoDB" id="641844at2"/>
<keyword evidence="3" id="KW-1185">Reference proteome</keyword>
<keyword evidence="1" id="KW-0812">Transmembrane</keyword>
<dbReference type="SUPFAM" id="SSF49464">
    <property type="entry name" value="Carboxypeptidase regulatory domain-like"/>
    <property type="match status" value="1"/>
</dbReference>
<dbReference type="AlphaFoldDB" id="A0A1H7GTU7"/>
<dbReference type="STRING" id="573321.SAMN04488505_101156"/>
<reference evidence="2 3" key="1">
    <citation type="submission" date="2016-10" db="EMBL/GenBank/DDBJ databases">
        <authorList>
            <person name="de Groot N.N."/>
        </authorList>
    </citation>
    <scope>NUCLEOTIDE SEQUENCE [LARGE SCALE GENOMIC DNA]</scope>
    <source>
        <strain evidence="2 3">DSM 21039</strain>
    </source>
</reference>
<dbReference type="RefSeq" id="WP_143080871.1">
    <property type="nucleotide sequence ID" value="NZ_FOBB01000001.1"/>
</dbReference>
<feature type="transmembrane region" description="Helical" evidence="1">
    <location>
        <begin position="7"/>
        <end position="29"/>
    </location>
</feature>
<evidence type="ECO:0000313" key="3">
    <source>
        <dbReference type="Proteomes" id="UP000198984"/>
    </source>
</evidence>
<name>A0A1H7GTU7_9BACT</name>
<evidence type="ECO:0000256" key="1">
    <source>
        <dbReference type="SAM" id="Phobius"/>
    </source>
</evidence>